<dbReference type="InterPro" id="IPR013149">
    <property type="entry name" value="ADH-like_C"/>
</dbReference>
<dbReference type="SMART" id="SM00829">
    <property type="entry name" value="PKS_ER"/>
    <property type="match status" value="1"/>
</dbReference>
<dbReference type="GO" id="GO:0005739">
    <property type="term" value="C:mitochondrion"/>
    <property type="evidence" value="ECO:0007669"/>
    <property type="project" value="TreeGrafter"/>
</dbReference>
<accession>A0A3D8SMI9</accession>
<dbReference type="GO" id="GO:0008270">
    <property type="term" value="F:zinc ion binding"/>
    <property type="evidence" value="ECO:0007669"/>
    <property type="project" value="InterPro"/>
</dbReference>
<dbReference type="InterPro" id="IPR011032">
    <property type="entry name" value="GroES-like_sf"/>
</dbReference>
<evidence type="ECO:0000313" key="2">
    <source>
        <dbReference type="EMBL" id="RDW87492.1"/>
    </source>
</evidence>
<dbReference type="InterPro" id="IPR013154">
    <property type="entry name" value="ADH-like_N"/>
</dbReference>
<dbReference type="SUPFAM" id="SSF50129">
    <property type="entry name" value="GroES-like"/>
    <property type="match status" value="1"/>
</dbReference>
<keyword evidence="3" id="KW-1185">Reference proteome</keyword>
<reference evidence="2 3" key="1">
    <citation type="journal article" date="2018" name="IMA Fungus">
        <title>IMA Genome-F 9: Draft genome sequence of Annulohypoxylon stygium, Aspergillus mulundensis, Berkeleyomyces basicola (syn. Thielaviopsis basicola), Ceratocystis smalleyi, two Cercospora beticola strains, Coleophoma cylindrospora, Fusarium fracticaudum, Phialophora cf. hyalina, and Morchella septimelata.</title>
        <authorList>
            <person name="Wingfield B.D."/>
            <person name="Bills G.F."/>
            <person name="Dong Y."/>
            <person name="Huang W."/>
            <person name="Nel W.J."/>
            <person name="Swalarsk-Parry B.S."/>
            <person name="Vaghefi N."/>
            <person name="Wilken P.M."/>
            <person name="An Z."/>
            <person name="de Beer Z.W."/>
            <person name="De Vos L."/>
            <person name="Chen L."/>
            <person name="Duong T.A."/>
            <person name="Gao Y."/>
            <person name="Hammerbacher A."/>
            <person name="Kikkert J.R."/>
            <person name="Li Y."/>
            <person name="Li H."/>
            <person name="Li K."/>
            <person name="Li Q."/>
            <person name="Liu X."/>
            <person name="Ma X."/>
            <person name="Naidoo K."/>
            <person name="Pethybridge S.J."/>
            <person name="Sun J."/>
            <person name="Steenkamp E.T."/>
            <person name="van der Nest M.A."/>
            <person name="van Wyk S."/>
            <person name="Wingfield M.J."/>
            <person name="Xiong C."/>
            <person name="Yue Q."/>
            <person name="Zhang X."/>
        </authorList>
    </citation>
    <scope>NUCLEOTIDE SEQUENCE [LARGE SCALE GENOMIC DNA]</scope>
    <source>
        <strain evidence="2 3">BP5796</strain>
    </source>
</reference>
<dbReference type="InterPro" id="IPR036291">
    <property type="entry name" value="NAD(P)-bd_dom_sf"/>
</dbReference>
<dbReference type="InterPro" id="IPR020843">
    <property type="entry name" value="ER"/>
</dbReference>
<organism evidence="2 3">
    <name type="scientific">Coleophoma crateriformis</name>
    <dbReference type="NCBI Taxonomy" id="565419"/>
    <lineage>
        <taxon>Eukaryota</taxon>
        <taxon>Fungi</taxon>
        <taxon>Dikarya</taxon>
        <taxon>Ascomycota</taxon>
        <taxon>Pezizomycotina</taxon>
        <taxon>Leotiomycetes</taxon>
        <taxon>Helotiales</taxon>
        <taxon>Dermateaceae</taxon>
        <taxon>Coleophoma</taxon>
    </lineage>
</organism>
<dbReference type="Gene3D" id="3.90.180.10">
    <property type="entry name" value="Medium-chain alcohol dehydrogenases, catalytic domain"/>
    <property type="match status" value="1"/>
</dbReference>
<comment type="caution">
    <text evidence="2">The sequence shown here is derived from an EMBL/GenBank/DDBJ whole genome shotgun (WGS) entry which is preliminary data.</text>
</comment>
<evidence type="ECO:0000259" key="1">
    <source>
        <dbReference type="SMART" id="SM00829"/>
    </source>
</evidence>
<name>A0A3D8SMI9_9HELO</name>
<dbReference type="InterPro" id="IPR002364">
    <property type="entry name" value="Quin_OxRdtase/zeta-crystal_CS"/>
</dbReference>
<dbReference type="Pfam" id="PF00107">
    <property type="entry name" value="ADH_zinc_N"/>
    <property type="match status" value="1"/>
</dbReference>
<gene>
    <name evidence="2" type="ORF">BP5796_03186</name>
</gene>
<dbReference type="EMBL" id="PDLN01000004">
    <property type="protein sequence ID" value="RDW87492.1"/>
    <property type="molecule type" value="Genomic_DNA"/>
</dbReference>
<dbReference type="AlphaFoldDB" id="A0A3D8SMI9"/>
<dbReference type="Pfam" id="PF08240">
    <property type="entry name" value="ADH_N"/>
    <property type="match status" value="1"/>
</dbReference>
<dbReference type="Gene3D" id="3.40.50.720">
    <property type="entry name" value="NAD(P)-binding Rossmann-like Domain"/>
    <property type="match status" value="1"/>
</dbReference>
<dbReference type="GO" id="GO:0016491">
    <property type="term" value="F:oxidoreductase activity"/>
    <property type="evidence" value="ECO:0007669"/>
    <property type="project" value="InterPro"/>
</dbReference>
<sequence>MKAVCINEFVKNYDEIKVSDVPRPQPKEDEVLVRIAAAGVNFVDLLYARGKHQNNRSLVTPPFILGLEFAGTITSCPQDCGFSVGDRVFGGALGSYSSEIAVKPTILHRIPASWSFREAAGFGATATVSYGALVIRANLQKGETVLIHAAAGGLGLMAVQIAKAIGARVIATAGSEEKLEVARRFGADECVNYSDKEWYWRVLELTNGRGVEIVYDSVGLVDKSLKCLKHKGKVLVVGFAGTEGNLEKIATNRILLKQAQIIGYRWGESDRRFPEETAEAWKGLGELLQEGLLKPTVFERHYSGLQSVVTAMKDLSQRQVWGKAVIDISAEVEKPRL</sequence>
<dbReference type="OrthoDB" id="10257049at2759"/>
<dbReference type="PROSITE" id="PS01162">
    <property type="entry name" value="QOR_ZETA_CRYSTAL"/>
    <property type="match status" value="1"/>
</dbReference>
<dbReference type="Proteomes" id="UP000256328">
    <property type="component" value="Unassembled WGS sequence"/>
</dbReference>
<dbReference type="PANTHER" id="PTHR43677">
    <property type="entry name" value="SHORT-CHAIN DEHYDROGENASE/REDUCTASE"/>
    <property type="match status" value="1"/>
</dbReference>
<dbReference type="SUPFAM" id="SSF51735">
    <property type="entry name" value="NAD(P)-binding Rossmann-fold domains"/>
    <property type="match status" value="1"/>
</dbReference>
<protein>
    <recommendedName>
        <fullName evidence="1">Enoyl reductase (ER) domain-containing protein</fullName>
    </recommendedName>
</protein>
<dbReference type="InterPro" id="IPR051397">
    <property type="entry name" value="Zn-ADH-like_protein"/>
</dbReference>
<dbReference type="CDD" id="cd08241">
    <property type="entry name" value="QOR1"/>
    <property type="match status" value="1"/>
</dbReference>
<proteinExistence type="predicted"/>
<evidence type="ECO:0000313" key="3">
    <source>
        <dbReference type="Proteomes" id="UP000256328"/>
    </source>
</evidence>
<dbReference type="PANTHER" id="PTHR43677:SF4">
    <property type="entry name" value="QUINONE OXIDOREDUCTASE-LIKE PROTEIN 2"/>
    <property type="match status" value="1"/>
</dbReference>
<feature type="domain" description="Enoyl reductase (ER)" evidence="1">
    <location>
        <begin position="11"/>
        <end position="326"/>
    </location>
</feature>